<dbReference type="InterPro" id="IPR027417">
    <property type="entry name" value="P-loop_NTPase"/>
</dbReference>
<reference evidence="4" key="1">
    <citation type="submission" date="2020-08" db="EMBL/GenBank/DDBJ databases">
        <title>Genome sequencing and assembly of the red palm weevil Rhynchophorus ferrugineus.</title>
        <authorList>
            <person name="Dias G.B."/>
            <person name="Bergman C.M."/>
            <person name="Manee M."/>
        </authorList>
    </citation>
    <scope>NUCLEOTIDE SEQUENCE</scope>
    <source>
        <strain evidence="4">AA-2017</strain>
        <tissue evidence="4">Whole larva</tissue>
    </source>
</reference>
<dbReference type="SMART" id="SM00175">
    <property type="entry name" value="RAB"/>
    <property type="match status" value="1"/>
</dbReference>
<evidence type="ECO:0000256" key="3">
    <source>
        <dbReference type="ARBA" id="ARBA00023134"/>
    </source>
</evidence>
<keyword evidence="3" id="KW-0342">GTP-binding</keyword>
<dbReference type="OrthoDB" id="10002389at2759"/>
<dbReference type="EMBL" id="JAACXV010000346">
    <property type="protein sequence ID" value="KAF7279703.1"/>
    <property type="molecule type" value="Genomic_DNA"/>
</dbReference>
<dbReference type="InterPro" id="IPR042227">
    <property type="entry name" value="KBRS"/>
</dbReference>
<evidence type="ECO:0000256" key="2">
    <source>
        <dbReference type="ARBA" id="ARBA00022741"/>
    </source>
</evidence>
<dbReference type="PROSITE" id="PS51419">
    <property type="entry name" value="RAB"/>
    <property type="match status" value="1"/>
</dbReference>
<proteinExistence type="inferred from homology"/>
<organism evidence="4 5">
    <name type="scientific">Rhynchophorus ferrugineus</name>
    <name type="common">Red palm weevil</name>
    <name type="synonym">Curculio ferrugineus</name>
    <dbReference type="NCBI Taxonomy" id="354439"/>
    <lineage>
        <taxon>Eukaryota</taxon>
        <taxon>Metazoa</taxon>
        <taxon>Ecdysozoa</taxon>
        <taxon>Arthropoda</taxon>
        <taxon>Hexapoda</taxon>
        <taxon>Insecta</taxon>
        <taxon>Pterygota</taxon>
        <taxon>Neoptera</taxon>
        <taxon>Endopterygota</taxon>
        <taxon>Coleoptera</taxon>
        <taxon>Polyphaga</taxon>
        <taxon>Cucujiformia</taxon>
        <taxon>Curculionidae</taxon>
        <taxon>Dryophthorinae</taxon>
        <taxon>Rhynchophorus</taxon>
    </lineage>
</organism>
<dbReference type="GO" id="GO:0032794">
    <property type="term" value="F:GTPase activating protein binding"/>
    <property type="evidence" value="ECO:0007669"/>
    <property type="project" value="TreeGrafter"/>
</dbReference>
<dbReference type="Gene3D" id="3.40.50.300">
    <property type="entry name" value="P-loop containing nucleotide triphosphate hydrolases"/>
    <property type="match status" value="1"/>
</dbReference>
<dbReference type="SUPFAM" id="SSF52540">
    <property type="entry name" value="P-loop containing nucleoside triphosphate hydrolases"/>
    <property type="match status" value="1"/>
</dbReference>
<comment type="caution">
    <text evidence="4">The sequence shown here is derived from an EMBL/GenBank/DDBJ whole genome shotgun (WGS) entry which is preliminary data.</text>
</comment>
<dbReference type="GO" id="GO:0003924">
    <property type="term" value="F:GTPase activity"/>
    <property type="evidence" value="ECO:0007669"/>
    <property type="project" value="InterPro"/>
</dbReference>
<keyword evidence="5" id="KW-1185">Reference proteome</keyword>
<evidence type="ECO:0000313" key="4">
    <source>
        <dbReference type="EMBL" id="KAF7279703.1"/>
    </source>
</evidence>
<dbReference type="GO" id="GO:0043124">
    <property type="term" value="P:negative regulation of canonical NF-kappaB signal transduction"/>
    <property type="evidence" value="ECO:0007669"/>
    <property type="project" value="InterPro"/>
</dbReference>
<dbReference type="GO" id="GO:0005525">
    <property type="term" value="F:GTP binding"/>
    <property type="evidence" value="ECO:0007669"/>
    <property type="project" value="UniProtKB-KW"/>
</dbReference>
<dbReference type="PRINTS" id="PR00449">
    <property type="entry name" value="RASTRNSFRMNG"/>
</dbReference>
<dbReference type="Pfam" id="PF00071">
    <property type="entry name" value="Ras"/>
    <property type="match status" value="1"/>
</dbReference>
<name>A0A834MDF1_RHYFE</name>
<accession>A0A834MDF1</accession>
<evidence type="ECO:0000256" key="1">
    <source>
        <dbReference type="ARBA" id="ARBA00008094"/>
    </source>
</evidence>
<dbReference type="InterPro" id="IPR001806">
    <property type="entry name" value="Small_GTPase"/>
</dbReference>
<sequence length="224" mass="25191">MGKTSKVVVCGMKGVGKTAILEQVIYGNITSQSELHPTIEDIYVANIESDKGAREKVRFYDTAVLADGYILVYDTDKINSLEVLMSIKKDIDKNKDKKEVTLIVIGNRTKNTENNNDLDSVINRAIDWCNREKIRHFTASAMQRTSLYEPFVYLTSKLNPPPSKSTFTPLVVICTSKNGFLILETIQDDNNEIHNKTCLIMGQRTNVVDLGQDDNLRGLAMDRL</sequence>
<keyword evidence="2" id="KW-0547">Nucleotide-binding</keyword>
<dbReference type="SMART" id="SM00173">
    <property type="entry name" value="RAS"/>
    <property type="match status" value="1"/>
</dbReference>
<evidence type="ECO:0000313" key="5">
    <source>
        <dbReference type="Proteomes" id="UP000625711"/>
    </source>
</evidence>
<dbReference type="PANTHER" id="PTHR46152">
    <property type="entry name" value="NF-KAPPA-B INHIBITOR-INTERACTING RAS-LIKE PROTEIN"/>
    <property type="match status" value="1"/>
</dbReference>
<evidence type="ECO:0008006" key="6">
    <source>
        <dbReference type="Google" id="ProtNLM"/>
    </source>
</evidence>
<dbReference type="CDD" id="cd00882">
    <property type="entry name" value="Ras_like_GTPase"/>
    <property type="match status" value="1"/>
</dbReference>
<dbReference type="AlphaFoldDB" id="A0A834MDF1"/>
<dbReference type="PANTHER" id="PTHR46152:SF3">
    <property type="entry name" value="NF-KAPPA-B INHIBITOR-INTERACTING RAS-LIKE PROTEIN"/>
    <property type="match status" value="1"/>
</dbReference>
<dbReference type="GO" id="GO:0032484">
    <property type="term" value="P:Ral protein signal transduction"/>
    <property type="evidence" value="ECO:0007669"/>
    <property type="project" value="TreeGrafter"/>
</dbReference>
<comment type="similarity">
    <text evidence="1">Belongs to the small GTPase superfamily. Ras family. KappaB-Ras subfamily.</text>
</comment>
<gene>
    <name evidence="4" type="ORF">GWI33_006863</name>
</gene>
<dbReference type="Proteomes" id="UP000625711">
    <property type="component" value="Unassembled WGS sequence"/>
</dbReference>
<protein>
    <recommendedName>
        <fullName evidence="6">NF-kappa-B inhibitor-interacting Ras-like protein</fullName>
    </recommendedName>
</protein>